<gene>
    <name evidence="1" type="ORF">CLV71_101551</name>
</gene>
<dbReference type="AlphaFoldDB" id="A0A4R7W699"/>
<accession>A0A4R7W699</accession>
<name>A0A4R7W699_9PSEU</name>
<protein>
    <submittedName>
        <fullName evidence="1">Uncharacterized protein</fullName>
    </submittedName>
</protein>
<keyword evidence="2" id="KW-1185">Reference proteome</keyword>
<dbReference type="Proteomes" id="UP000294927">
    <property type="component" value="Unassembled WGS sequence"/>
</dbReference>
<sequence>MGLAVLAGVHPRRLLVVGVLIMTFFRLEKVSDQVVGLR</sequence>
<proteinExistence type="predicted"/>
<evidence type="ECO:0000313" key="2">
    <source>
        <dbReference type="Proteomes" id="UP000294927"/>
    </source>
</evidence>
<organism evidence="1 2">
    <name type="scientific">Actinophytocola oryzae</name>
    <dbReference type="NCBI Taxonomy" id="502181"/>
    <lineage>
        <taxon>Bacteria</taxon>
        <taxon>Bacillati</taxon>
        <taxon>Actinomycetota</taxon>
        <taxon>Actinomycetes</taxon>
        <taxon>Pseudonocardiales</taxon>
        <taxon>Pseudonocardiaceae</taxon>
    </lineage>
</organism>
<dbReference type="EMBL" id="SOCP01000001">
    <property type="protein sequence ID" value="TDV57678.1"/>
    <property type="molecule type" value="Genomic_DNA"/>
</dbReference>
<comment type="caution">
    <text evidence="1">The sequence shown here is derived from an EMBL/GenBank/DDBJ whole genome shotgun (WGS) entry which is preliminary data.</text>
</comment>
<evidence type="ECO:0000313" key="1">
    <source>
        <dbReference type="EMBL" id="TDV57678.1"/>
    </source>
</evidence>
<reference evidence="1 2" key="1">
    <citation type="submission" date="2019-03" db="EMBL/GenBank/DDBJ databases">
        <title>Genomic Encyclopedia of Archaeal and Bacterial Type Strains, Phase II (KMG-II): from individual species to whole genera.</title>
        <authorList>
            <person name="Goeker M."/>
        </authorList>
    </citation>
    <scope>NUCLEOTIDE SEQUENCE [LARGE SCALE GENOMIC DNA]</scope>
    <source>
        <strain evidence="1 2">DSM 45499</strain>
    </source>
</reference>